<dbReference type="Gene3D" id="1.10.357.10">
    <property type="entry name" value="Tetracycline Repressor, domain 2"/>
    <property type="match status" value="1"/>
</dbReference>
<organism evidence="4 5">
    <name type="scientific">Streptomyces carpinensis</name>
    <dbReference type="NCBI Taxonomy" id="66369"/>
    <lineage>
        <taxon>Bacteria</taxon>
        <taxon>Bacillati</taxon>
        <taxon>Actinomycetota</taxon>
        <taxon>Actinomycetes</taxon>
        <taxon>Kitasatosporales</taxon>
        <taxon>Streptomycetaceae</taxon>
        <taxon>Streptomyces</taxon>
    </lineage>
</organism>
<dbReference type="Proteomes" id="UP001458415">
    <property type="component" value="Unassembled WGS sequence"/>
</dbReference>
<protein>
    <submittedName>
        <fullName evidence="4">TetR/AcrR family transcriptional regulator</fullName>
    </submittedName>
</protein>
<dbReference type="PANTHER" id="PTHR30328">
    <property type="entry name" value="TRANSCRIPTIONAL REPRESSOR"/>
    <property type="match status" value="1"/>
</dbReference>
<dbReference type="InterPro" id="IPR050109">
    <property type="entry name" value="HTH-type_TetR-like_transc_reg"/>
</dbReference>
<dbReference type="Pfam" id="PF17938">
    <property type="entry name" value="TetR_C_29"/>
    <property type="match status" value="1"/>
</dbReference>
<keyword evidence="5" id="KW-1185">Reference proteome</keyword>
<reference evidence="4 5" key="1">
    <citation type="submission" date="2024-06" db="EMBL/GenBank/DDBJ databases">
        <title>The Natural Products Discovery Center: Release of the First 8490 Sequenced Strains for Exploring Actinobacteria Biosynthetic Diversity.</title>
        <authorList>
            <person name="Kalkreuter E."/>
            <person name="Kautsar S.A."/>
            <person name="Yang D."/>
            <person name="Bader C.D."/>
            <person name="Teijaro C.N."/>
            <person name="Fluegel L."/>
            <person name="Davis C.M."/>
            <person name="Simpson J.R."/>
            <person name="Lauterbach L."/>
            <person name="Steele A.D."/>
            <person name="Gui C."/>
            <person name="Meng S."/>
            <person name="Li G."/>
            <person name="Viehrig K."/>
            <person name="Ye F."/>
            <person name="Su P."/>
            <person name="Kiefer A.F."/>
            <person name="Nichols A."/>
            <person name="Cepeda A.J."/>
            <person name="Yan W."/>
            <person name="Fan B."/>
            <person name="Jiang Y."/>
            <person name="Adhikari A."/>
            <person name="Zheng C.-J."/>
            <person name="Schuster L."/>
            <person name="Cowan T.M."/>
            <person name="Smanski M.J."/>
            <person name="Chevrette M.G."/>
            <person name="De Carvalho L.P.S."/>
            <person name="Shen B."/>
        </authorList>
    </citation>
    <scope>NUCLEOTIDE SEQUENCE [LARGE SCALE GENOMIC DNA]</scope>
    <source>
        <strain evidence="4 5">NPDC000634</strain>
    </source>
</reference>
<dbReference type="Pfam" id="PF00440">
    <property type="entry name" value="TetR_N"/>
    <property type="match status" value="1"/>
</dbReference>
<evidence type="ECO:0000256" key="2">
    <source>
        <dbReference type="PROSITE-ProRule" id="PRU00335"/>
    </source>
</evidence>
<dbReference type="PANTHER" id="PTHR30328:SF54">
    <property type="entry name" value="HTH-TYPE TRANSCRIPTIONAL REPRESSOR SCO4008"/>
    <property type="match status" value="1"/>
</dbReference>
<proteinExistence type="predicted"/>
<keyword evidence="1 2" id="KW-0238">DNA-binding</keyword>
<name>A0ABV1WJE7_9ACTN</name>
<evidence type="ECO:0000259" key="3">
    <source>
        <dbReference type="PROSITE" id="PS50977"/>
    </source>
</evidence>
<evidence type="ECO:0000256" key="1">
    <source>
        <dbReference type="ARBA" id="ARBA00023125"/>
    </source>
</evidence>
<feature type="domain" description="HTH tetR-type" evidence="3">
    <location>
        <begin position="16"/>
        <end position="76"/>
    </location>
</feature>
<sequence length="226" mass="25575">MGTAVSRDRHRPHDAGRTRREILAAARAEFAEAGYAGARMDEIAARTRTSKRMIYYYFGSKEGLFTAVLEEAYREIRRQEQLLDADEQDPVEAMRRLAELTFDHHEAHPDFVRLVSIENVHRGRHLARSQHLADLQTPALAVIERMLRRGRESGRITADVDAVGMHAFISSFCVFPVANRHTFAALFDRDLLAPVHRDRLRTMLGDLVVTYLTGTAAQPSPLVSPE</sequence>
<dbReference type="SUPFAM" id="SSF48498">
    <property type="entry name" value="Tetracyclin repressor-like, C-terminal domain"/>
    <property type="match status" value="1"/>
</dbReference>
<dbReference type="InterPro" id="IPR036271">
    <property type="entry name" value="Tet_transcr_reg_TetR-rel_C_sf"/>
</dbReference>
<evidence type="ECO:0000313" key="4">
    <source>
        <dbReference type="EMBL" id="MER6984311.1"/>
    </source>
</evidence>
<comment type="caution">
    <text evidence="4">The sequence shown here is derived from an EMBL/GenBank/DDBJ whole genome shotgun (WGS) entry which is preliminary data.</text>
</comment>
<evidence type="ECO:0000313" key="5">
    <source>
        <dbReference type="Proteomes" id="UP001458415"/>
    </source>
</evidence>
<gene>
    <name evidence="4" type="ORF">ABT317_47035</name>
</gene>
<dbReference type="EMBL" id="JBEPCU010001757">
    <property type="protein sequence ID" value="MER6984311.1"/>
    <property type="molecule type" value="Genomic_DNA"/>
</dbReference>
<dbReference type="RefSeq" id="WP_086728442.1">
    <property type="nucleotide sequence ID" value="NZ_MUBM01000238.1"/>
</dbReference>
<dbReference type="PROSITE" id="PS50977">
    <property type="entry name" value="HTH_TETR_2"/>
    <property type="match status" value="1"/>
</dbReference>
<dbReference type="InterPro" id="IPR041474">
    <property type="entry name" value="NicS_C"/>
</dbReference>
<accession>A0ABV1WJE7</accession>
<feature type="DNA-binding region" description="H-T-H motif" evidence="2">
    <location>
        <begin position="39"/>
        <end position="58"/>
    </location>
</feature>
<dbReference type="InterPro" id="IPR001647">
    <property type="entry name" value="HTH_TetR"/>
</dbReference>
<dbReference type="SUPFAM" id="SSF46689">
    <property type="entry name" value="Homeodomain-like"/>
    <property type="match status" value="1"/>
</dbReference>
<dbReference type="InterPro" id="IPR009057">
    <property type="entry name" value="Homeodomain-like_sf"/>
</dbReference>
<dbReference type="PRINTS" id="PR00455">
    <property type="entry name" value="HTHTETR"/>
</dbReference>